<name>A0AAU1I911_9ACTN</name>
<dbReference type="AlphaFoldDB" id="A0AAU1I911"/>
<feature type="domain" description="Stealth protein CR1 conserved region 1" evidence="6">
    <location>
        <begin position="301"/>
        <end position="327"/>
    </location>
</feature>
<dbReference type="InterPro" id="IPR021520">
    <property type="entry name" value="Stealth_CR2"/>
</dbReference>
<reference evidence="9" key="1">
    <citation type="submission" date="2022-10" db="EMBL/GenBank/DDBJ databases">
        <title>The complete genomes of actinobacterial strains from the NBC collection.</title>
        <authorList>
            <person name="Joergensen T.S."/>
            <person name="Alvarez Arevalo M."/>
            <person name="Sterndorff E.B."/>
            <person name="Faurdal D."/>
            <person name="Vuksanovic O."/>
            <person name="Mourched A.-S."/>
            <person name="Charusanti P."/>
            <person name="Shaw S."/>
            <person name="Blin K."/>
            <person name="Weber T."/>
        </authorList>
    </citation>
    <scope>NUCLEOTIDE SEQUENCE</scope>
    <source>
        <strain evidence="9">NBC 00180</strain>
    </source>
</reference>
<dbReference type="InterPro" id="IPR047141">
    <property type="entry name" value="Stealth"/>
</dbReference>
<gene>
    <name evidence="9" type="ORF">OG477_42250</name>
</gene>
<keyword evidence="2" id="KW-0808">Transferase</keyword>
<feature type="domain" description="Stealth protein CR3 conserved region 3" evidence="7">
    <location>
        <begin position="488"/>
        <end position="536"/>
    </location>
</feature>
<evidence type="ECO:0000259" key="7">
    <source>
        <dbReference type="Pfam" id="PF17102"/>
    </source>
</evidence>
<dbReference type="PANTHER" id="PTHR24045:SF0">
    <property type="entry name" value="N-ACETYLGLUCOSAMINE-1-PHOSPHOTRANSFERASE SUBUNITS ALPHA_BETA"/>
    <property type="match status" value="1"/>
</dbReference>
<evidence type="ECO:0000259" key="8">
    <source>
        <dbReference type="Pfam" id="PF17103"/>
    </source>
</evidence>
<dbReference type="Pfam" id="PF17102">
    <property type="entry name" value="Stealth_CR3"/>
    <property type="match status" value="1"/>
</dbReference>
<evidence type="ECO:0000256" key="2">
    <source>
        <dbReference type="ARBA" id="ARBA00022679"/>
    </source>
</evidence>
<organism evidence="9">
    <name type="scientific">Streptomyces sp. NBC_00180</name>
    <dbReference type="NCBI Taxonomy" id="2903632"/>
    <lineage>
        <taxon>Bacteria</taxon>
        <taxon>Bacillati</taxon>
        <taxon>Actinomycetota</taxon>
        <taxon>Actinomycetes</taxon>
        <taxon>Kitasatosporales</taxon>
        <taxon>Streptomycetaceae</taxon>
        <taxon>Streptomyces</taxon>
    </lineage>
</organism>
<evidence type="ECO:0000256" key="3">
    <source>
        <dbReference type="ARBA" id="ARBA00023169"/>
    </source>
</evidence>
<comment type="similarity">
    <text evidence="1">Belongs to the stealth family.</text>
</comment>
<evidence type="ECO:0000259" key="5">
    <source>
        <dbReference type="Pfam" id="PF11380"/>
    </source>
</evidence>
<sequence length="614" mass="69793">MTHNETLALPGEATAQSPRRSGEYIGARFRANPETSWWIRTVRTLLPVWLRRRIAHRLSPHYRQRLKRLLAVCPSPEKVRNRARSRLAVYRYPQAFADGRRLRLERGVPKAVLTRPDITPLAARRHNLSLVCSTLQQAGIDYFCVRGKHDGSTVVAVSETDRHTVLRELALLCERTAGYVSPLGNTAITPRSSKPGYARATWRALSRTAVIRMTWYQADPTLRLVLGTAYGCDLEFWTADGDFLLAPRPNRITDRIPRHDTAVQAPDALFSQLYAAHHRQTSLRVRTRQQFQPTLPDDITFPIDAVYTWVDGQDPAWLQRRAAAGGQPYHAEAANSARYVSHDELRYSLRSLHQYAPWVRTVYLVTDQQVPHWLDTSAPGVQVVSHHDIFRDPSILPTFNSHAIESQLHHIDGLSEHFLYFNDDVFLGRPVLPQHFFRANGITKFFPSPAHIPLGPPSCDDPPVCVAGKNNRTLLQSRFNVFITQKMKHTPHALRRSVLQEIEDTFSDQHRTTAGNRFRSLNDLSIASNLHHYYAHQTGRATPAELRYTYLDLSHPHTAARLDRLLASRDRHSFCLNDTVSGEQDIADQQALLSPFLDSYFPVPSPLEQRAGSC</sequence>
<proteinExistence type="inferred from homology"/>
<protein>
    <submittedName>
        <fullName evidence="9">Stealth family protein</fullName>
    </submittedName>
</protein>
<evidence type="ECO:0000256" key="4">
    <source>
        <dbReference type="SAM" id="MobiDB-lite"/>
    </source>
</evidence>
<dbReference type="Pfam" id="PF17101">
    <property type="entry name" value="Stealth_CR1"/>
    <property type="match status" value="1"/>
</dbReference>
<feature type="region of interest" description="Disordered" evidence="4">
    <location>
        <begin position="1"/>
        <end position="20"/>
    </location>
</feature>
<dbReference type="GO" id="GO:0000271">
    <property type="term" value="P:polysaccharide biosynthetic process"/>
    <property type="evidence" value="ECO:0007669"/>
    <property type="project" value="UniProtKB-KW"/>
</dbReference>
<evidence type="ECO:0000313" key="9">
    <source>
        <dbReference type="EMBL" id="WTP91487.1"/>
    </source>
</evidence>
<dbReference type="InterPro" id="IPR031357">
    <property type="entry name" value="Stealth_CR3"/>
</dbReference>
<dbReference type="InterPro" id="IPR031358">
    <property type="entry name" value="Stealth_CR1"/>
</dbReference>
<feature type="domain" description="Stealth protein CR4 conserved region 4" evidence="8">
    <location>
        <begin position="563"/>
        <end position="611"/>
    </location>
</feature>
<evidence type="ECO:0000256" key="1">
    <source>
        <dbReference type="ARBA" id="ARBA00007583"/>
    </source>
</evidence>
<dbReference type="Pfam" id="PF11380">
    <property type="entry name" value="Stealth_CR2"/>
    <property type="match status" value="1"/>
</dbReference>
<evidence type="ECO:0000259" key="6">
    <source>
        <dbReference type="Pfam" id="PF17101"/>
    </source>
</evidence>
<keyword evidence="3" id="KW-0270">Exopolysaccharide synthesis</keyword>
<feature type="domain" description="Stealth protein CR2 conserved region 2" evidence="5">
    <location>
        <begin position="338"/>
        <end position="444"/>
    </location>
</feature>
<dbReference type="GO" id="GO:0016772">
    <property type="term" value="F:transferase activity, transferring phosphorus-containing groups"/>
    <property type="evidence" value="ECO:0007669"/>
    <property type="project" value="InterPro"/>
</dbReference>
<dbReference type="PANTHER" id="PTHR24045">
    <property type="match status" value="1"/>
</dbReference>
<accession>A0AAU1I911</accession>
<dbReference type="EMBL" id="CP108140">
    <property type="protein sequence ID" value="WTP91487.1"/>
    <property type="molecule type" value="Genomic_DNA"/>
</dbReference>
<dbReference type="Pfam" id="PF17103">
    <property type="entry name" value="Stealth_CR4"/>
    <property type="match status" value="1"/>
</dbReference>
<dbReference type="InterPro" id="IPR031356">
    <property type="entry name" value="Stealth_CR4"/>
</dbReference>